<organism evidence="3 4">
    <name type="scientific">Conidiobolus coronatus (strain ATCC 28846 / CBS 209.66 / NRRL 28638)</name>
    <name type="common">Delacroixia coronata</name>
    <dbReference type="NCBI Taxonomy" id="796925"/>
    <lineage>
        <taxon>Eukaryota</taxon>
        <taxon>Fungi</taxon>
        <taxon>Fungi incertae sedis</taxon>
        <taxon>Zoopagomycota</taxon>
        <taxon>Entomophthoromycotina</taxon>
        <taxon>Entomophthoromycetes</taxon>
        <taxon>Entomophthorales</taxon>
        <taxon>Ancylistaceae</taxon>
        <taxon>Conidiobolus</taxon>
    </lineage>
</organism>
<evidence type="ECO:0000259" key="2">
    <source>
        <dbReference type="Pfam" id="PF20584"/>
    </source>
</evidence>
<name>A0A137P6I5_CONC2</name>
<feature type="non-terminal residue" evidence="3">
    <location>
        <position position="1"/>
    </location>
</feature>
<feature type="domain" description="DUF6787" evidence="2">
    <location>
        <begin position="4"/>
        <end position="49"/>
    </location>
</feature>
<sequence>SLKEGPWSYRLGYIFFGLPTYSLMLFAIGTLAGKRPFFTYMVMKTWSRFLPKSLKLKLSHLAQ</sequence>
<dbReference type="Proteomes" id="UP000070444">
    <property type="component" value="Unassembled WGS sequence"/>
</dbReference>
<feature type="transmembrane region" description="Helical" evidence="1">
    <location>
        <begin position="12"/>
        <end position="33"/>
    </location>
</feature>
<dbReference type="AlphaFoldDB" id="A0A137P6I5"/>
<keyword evidence="1" id="KW-0812">Transmembrane</keyword>
<evidence type="ECO:0000313" key="4">
    <source>
        <dbReference type="Proteomes" id="UP000070444"/>
    </source>
</evidence>
<keyword evidence="1" id="KW-0472">Membrane</keyword>
<dbReference type="Pfam" id="PF20584">
    <property type="entry name" value="DUF6787"/>
    <property type="match status" value="1"/>
</dbReference>
<dbReference type="InterPro" id="IPR046714">
    <property type="entry name" value="DUF6787"/>
</dbReference>
<gene>
    <name evidence="3" type="ORF">CONCODRAFT_78744</name>
</gene>
<evidence type="ECO:0000313" key="3">
    <source>
        <dbReference type="EMBL" id="KXN70616.1"/>
    </source>
</evidence>
<evidence type="ECO:0000256" key="1">
    <source>
        <dbReference type="SAM" id="Phobius"/>
    </source>
</evidence>
<protein>
    <recommendedName>
        <fullName evidence="2">DUF6787 domain-containing protein</fullName>
    </recommendedName>
</protein>
<reference evidence="3 4" key="1">
    <citation type="journal article" date="2015" name="Genome Biol. Evol.">
        <title>Phylogenomic analyses indicate that early fungi evolved digesting cell walls of algal ancestors of land plants.</title>
        <authorList>
            <person name="Chang Y."/>
            <person name="Wang S."/>
            <person name="Sekimoto S."/>
            <person name="Aerts A.L."/>
            <person name="Choi C."/>
            <person name="Clum A."/>
            <person name="LaButti K.M."/>
            <person name="Lindquist E.A."/>
            <person name="Yee Ngan C."/>
            <person name="Ohm R.A."/>
            <person name="Salamov A.A."/>
            <person name="Grigoriev I.V."/>
            <person name="Spatafora J.W."/>
            <person name="Berbee M.L."/>
        </authorList>
    </citation>
    <scope>NUCLEOTIDE SEQUENCE [LARGE SCALE GENOMIC DNA]</scope>
    <source>
        <strain evidence="3 4">NRRL 28638</strain>
    </source>
</reference>
<dbReference type="EMBL" id="KQ964497">
    <property type="protein sequence ID" value="KXN70616.1"/>
    <property type="molecule type" value="Genomic_DNA"/>
</dbReference>
<keyword evidence="1" id="KW-1133">Transmembrane helix</keyword>
<proteinExistence type="predicted"/>
<keyword evidence="4" id="KW-1185">Reference proteome</keyword>
<accession>A0A137P6I5</accession>
<dbReference type="OrthoDB" id="270912at2759"/>